<dbReference type="OrthoDB" id="794286at2"/>
<evidence type="ECO:0000313" key="2">
    <source>
        <dbReference type="Proteomes" id="UP000199473"/>
    </source>
</evidence>
<dbReference type="Pfam" id="PF12098">
    <property type="entry name" value="DUF3574"/>
    <property type="match status" value="1"/>
</dbReference>
<dbReference type="InterPro" id="IPR021957">
    <property type="entry name" value="DUF3574"/>
</dbReference>
<dbReference type="STRING" id="1123062.SAMN02745775_11020"/>
<evidence type="ECO:0008006" key="3">
    <source>
        <dbReference type="Google" id="ProtNLM"/>
    </source>
</evidence>
<protein>
    <recommendedName>
        <fullName evidence="3">DUF3574 domain-containing protein</fullName>
    </recommendedName>
</protein>
<dbReference type="EMBL" id="FOSQ01000010">
    <property type="protein sequence ID" value="SFK89781.1"/>
    <property type="molecule type" value="Genomic_DNA"/>
</dbReference>
<evidence type="ECO:0000313" key="1">
    <source>
        <dbReference type="EMBL" id="SFK89781.1"/>
    </source>
</evidence>
<dbReference type="RefSeq" id="WP_092961924.1">
    <property type="nucleotide sequence ID" value="NZ_FOSQ01000010.1"/>
</dbReference>
<keyword evidence="2" id="KW-1185">Reference proteome</keyword>
<name>A0A1I4DCX4_9PROT</name>
<dbReference type="AlphaFoldDB" id="A0A1I4DCX4"/>
<proteinExistence type="predicted"/>
<accession>A0A1I4DCX4</accession>
<gene>
    <name evidence="1" type="ORF">SAMN02745775_11020</name>
</gene>
<reference evidence="1 2" key="1">
    <citation type="submission" date="2016-10" db="EMBL/GenBank/DDBJ databases">
        <authorList>
            <person name="de Groot N.N."/>
        </authorList>
    </citation>
    <scope>NUCLEOTIDE SEQUENCE [LARGE SCALE GENOMIC DNA]</scope>
    <source>
        <strain evidence="1 2">DSM 19981</strain>
    </source>
</reference>
<dbReference type="Proteomes" id="UP000199473">
    <property type="component" value="Unassembled WGS sequence"/>
</dbReference>
<organism evidence="1 2">
    <name type="scientific">Falsiroseomonas stagni DSM 19981</name>
    <dbReference type="NCBI Taxonomy" id="1123062"/>
    <lineage>
        <taxon>Bacteria</taxon>
        <taxon>Pseudomonadati</taxon>
        <taxon>Pseudomonadota</taxon>
        <taxon>Alphaproteobacteria</taxon>
        <taxon>Acetobacterales</taxon>
        <taxon>Roseomonadaceae</taxon>
        <taxon>Falsiroseomonas</taxon>
    </lineage>
</organism>
<sequence>MRHAILPLLFLAGCAAHPPCPPGLGPATLASAYFGRTSGGEEIVTDAAWARFMDDAVTPAFPDGLTVLDGAGQWRGRSGTISRQRSKVLVVALPNGDAAEAQRRLAPVIATYRERFRQESVMVTTQSVCLGF</sequence>